<dbReference type="InParanoid" id="A0A5J5F7G8"/>
<dbReference type="Proteomes" id="UP000326924">
    <property type="component" value="Unassembled WGS sequence"/>
</dbReference>
<dbReference type="AlphaFoldDB" id="A0A5J5F7G8"/>
<proteinExistence type="predicted"/>
<evidence type="ECO:0000313" key="3">
    <source>
        <dbReference type="Proteomes" id="UP000326924"/>
    </source>
</evidence>
<dbReference type="EMBL" id="VXIS01000018">
    <property type="protein sequence ID" value="KAA8912997.1"/>
    <property type="molecule type" value="Genomic_DNA"/>
</dbReference>
<evidence type="ECO:0000256" key="1">
    <source>
        <dbReference type="SAM" id="MobiDB-lite"/>
    </source>
</evidence>
<dbReference type="OrthoDB" id="5429968at2759"/>
<keyword evidence="3" id="KW-1185">Reference proteome</keyword>
<protein>
    <submittedName>
        <fullName evidence="2">Uncharacterized protein</fullName>
    </submittedName>
</protein>
<sequence>MNRAYIRALAGMYGSKTGNNPQEEEEVIYEFGPGEKTPLLAESPVPEILWEGQFDKMQPPDIWVQALDDPMMMLLTLGVNRVNHALPKTSWSDDELLNWLGDRDVPIEGCTIAPRKGILAMSNEELLDPKNSDWIRWAFPIQDATDEDEASEFSTNLMATRSRSYVNSAGQRKLRKYPRLTQHFLFRYDCDKTDTLRCHTYQNLERFWNLIGFEAQHPDPANVKRERTYLQRIGKPIGDQGPTPPLDWQQDDKSPIPKWVSRCLRHLKMIGFAYEAELTYFAIGDACQMDAMTPRFRQFYQEWWRVRTWQTDIYLQPVLLPVLTKLSVGHKTKEQANFIESQFNLHVNVSPISPTTGVIPPKAVPPEVALLNKAHEDFIRLAEDRNEMPFPRQPARDQWADRLFKTCKNYKAISSSLLKTKAAGYTGGSITSHDPEIRLSEQQKNHIKQLEWDQSQQEALKEVQTVSNTNQGGLGNILEGFMKSLRNQVWQGDKDESHIMPVIAQPSVSLGAAKVLLV</sequence>
<feature type="region of interest" description="Disordered" evidence="1">
    <location>
        <begin position="234"/>
        <end position="253"/>
    </location>
</feature>
<comment type="caution">
    <text evidence="2">The sequence shown here is derived from an EMBL/GenBank/DDBJ whole genome shotgun (WGS) entry which is preliminary data.</text>
</comment>
<name>A0A5J5F7G8_9PEZI</name>
<evidence type="ECO:0000313" key="2">
    <source>
        <dbReference type="EMBL" id="KAA8912997.1"/>
    </source>
</evidence>
<gene>
    <name evidence="2" type="ORF">FN846DRAFT_202599</name>
</gene>
<reference evidence="2 3" key="1">
    <citation type="submission" date="2019-09" db="EMBL/GenBank/DDBJ databases">
        <title>Draft genome of the ectomycorrhizal ascomycete Sphaerosporella brunnea.</title>
        <authorList>
            <consortium name="DOE Joint Genome Institute"/>
            <person name="Benucci G.M."/>
            <person name="Marozzi G."/>
            <person name="Antonielli L."/>
            <person name="Sanchez S."/>
            <person name="Marco P."/>
            <person name="Wang X."/>
            <person name="Falini L.B."/>
            <person name="Barry K."/>
            <person name="Haridas S."/>
            <person name="Lipzen A."/>
            <person name="Labutti K."/>
            <person name="Grigoriev I.V."/>
            <person name="Murat C."/>
            <person name="Martin F."/>
            <person name="Albertini E."/>
            <person name="Donnini D."/>
            <person name="Bonito G."/>
        </authorList>
    </citation>
    <scope>NUCLEOTIDE SEQUENCE [LARGE SCALE GENOMIC DNA]</scope>
    <source>
        <strain evidence="2 3">Sb_GMNB300</strain>
    </source>
</reference>
<organism evidence="2 3">
    <name type="scientific">Sphaerosporella brunnea</name>
    <dbReference type="NCBI Taxonomy" id="1250544"/>
    <lineage>
        <taxon>Eukaryota</taxon>
        <taxon>Fungi</taxon>
        <taxon>Dikarya</taxon>
        <taxon>Ascomycota</taxon>
        <taxon>Pezizomycotina</taxon>
        <taxon>Pezizomycetes</taxon>
        <taxon>Pezizales</taxon>
        <taxon>Pyronemataceae</taxon>
        <taxon>Sphaerosporella</taxon>
    </lineage>
</organism>
<accession>A0A5J5F7G8</accession>